<reference evidence="2" key="1">
    <citation type="submission" date="2019-07" db="EMBL/GenBank/DDBJ databases">
        <title>Shewanella sp. YLB-08 draft genomic sequence.</title>
        <authorList>
            <person name="Yu L."/>
        </authorList>
    </citation>
    <scope>NUCLEOTIDE SEQUENCE [LARGE SCALE GENOMIC DNA]</scope>
    <source>
        <strain evidence="2">JCM 20706</strain>
    </source>
</reference>
<comment type="caution">
    <text evidence="1">The sequence shown here is derived from an EMBL/GenBank/DDBJ whole genome shotgun (WGS) entry which is preliminary data.</text>
</comment>
<dbReference type="InterPro" id="IPR005501">
    <property type="entry name" value="LamB/YcsF/PxpA-like"/>
</dbReference>
<dbReference type="Gene3D" id="3.20.20.370">
    <property type="entry name" value="Glycoside hydrolase/deacetylase"/>
    <property type="match status" value="1"/>
</dbReference>
<dbReference type="NCBIfam" id="NF003816">
    <property type="entry name" value="PRK05406.1-5"/>
    <property type="match status" value="1"/>
</dbReference>
<sequence>MKINCDLGESFGSWCKGQDELVMPLIDQANIACGFHAGDPQIMENTVKLAIENNVEIGAHPGYPDLIGFGRRPYSCDLLELRSILLYQIGALQAMCSSLGTKVCYVKPHGALYHSMMKNEEVMKCIVQTLSSLPFQLSLMVQASTEHGKHIDIASSLGVKLIFEAFADRSYVDHNNLAGREIPNSVKHDSDEIFLNIKNMKENHQVVSISGEVIDMNMDTICLHGDNESSLLALEKLHRVGL</sequence>
<dbReference type="EMBL" id="VKGK01000044">
    <property type="protein sequence ID" value="TRY11760.1"/>
    <property type="molecule type" value="Genomic_DNA"/>
</dbReference>
<dbReference type="AlphaFoldDB" id="A0A553JH29"/>
<dbReference type="NCBIfam" id="NF003814">
    <property type="entry name" value="PRK05406.1-3"/>
    <property type="match status" value="1"/>
</dbReference>
<evidence type="ECO:0000313" key="1">
    <source>
        <dbReference type="EMBL" id="TRY11760.1"/>
    </source>
</evidence>
<dbReference type="RefSeq" id="WP_144042524.1">
    <property type="nucleotide sequence ID" value="NZ_BMPL01000050.1"/>
</dbReference>
<dbReference type="InterPro" id="IPR011330">
    <property type="entry name" value="Glyco_hydro/deAcase_b/a-brl"/>
</dbReference>
<gene>
    <name evidence="1" type="primary">pxpA</name>
    <name evidence="1" type="ORF">FN961_23185</name>
</gene>
<dbReference type="PANTHER" id="PTHR30292">
    <property type="entry name" value="UNCHARACTERIZED PROTEIN YBGL-RELATED"/>
    <property type="match status" value="1"/>
</dbReference>
<dbReference type="GO" id="GO:0005975">
    <property type="term" value="P:carbohydrate metabolic process"/>
    <property type="evidence" value="ECO:0007669"/>
    <property type="project" value="InterPro"/>
</dbReference>
<dbReference type="Pfam" id="PF03746">
    <property type="entry name" value="LamB_YcsF"/>
    <property type="match status" value="1"/>
</dbReference>
<organism evidence="1 2">
    <name type="scientific">Shewanella hanedai</name>
    <name type="common">Alteromonas hanedai</name>
    <dbReference type="NCBI Taxonomy" id="25"/>
    <lineage>
        <taxon>Bacteria</taxon>
        <taxon>Pseudomonadati</taxon>
        <taxon>Pseudomonadota</taxon>
        <taxon>Gammaproteobacteria</taxon>
        <taxon>Alteromonadales</taxon>
        <taxon>Shewanellaceae</taxon>
        <taxon>Shewanella</taxon>
    </lineage>
</organism>
<dbReference type="PANTHER" id="PTHR30292:SF0">
    <property type="entry name" value="5-OXOPROLINASE SUBUNIT A"/>
    <property type="match status" value="1"/>
</dbReference>
<name>A0A553JH29_SHEHA</name>
<protein>
    <submittedName>
        <fullName evidence="1">5-oxoprolinase subunit PxpA</fullName>
        <ecNumber evidence="1">3.5.2.9</ecNumber>
    </submittedName>
</protein>
<dbReference type="SUPFAM" id="SSF88713">
    <property type="entry name" value="Glycoside hydrolase/deacetylase"/>
    <property type="match status" value="1"/>
</dbReference>
<proteinExistence type="predicted"/>
<dbReference type="GO" id="GO:0017168">
    <property type="term" value="F:5-oxoprolinase (ATP-hydrolyzing) activity"/>
    <property type="evidence" value="ECO:0007669"/>
    <property type="project" value="UniProtKB-EC"/>
</dbReference>
<keyword evidence="2" id="KW-1185">Reference proteome</keyword>
<accession>A0A553JH29</accession>
<keyword evidence="1" id="KW-0378">Hydrolase</keyword>
<dbReference type="OrthoDB" id="9773478at2"/>
<dbReference type="CDD" id="cd10787">
    <property type="entry name" value="LamB_YcsF_like"/>
    <property type="match status" value="1"/>
</dbReference>
<dbReference type="EC" id="3.5.2.9" evidence="1"/>
<dbReference type="Proteomes" id="UP000318126">
    <property type="component" value="Unassembled WGS sequence"/>
</dbReference>
<evidence type="ECO:0000313" key="2">
    <source>
        <dbReference type="Proteomes" id="UP000318126"/>
    </source>
</evidence>